<feature type="transmembrane region" description="Helical" evidence="1">
    <location>
        <begin position="27"/>
        <end position="55"/>
    </location>
</feature>
<evidence type="ECO:0008006" key="4">
    <source>
        <dbReference type="Google" id="ProtNLM"/>
    </source>
</evidence>
<protein>
    <recommendedName>
        <fullName evidence="4">G-protein coupled receptors family 1 profile domain-containing protein</fullName>
    </recommendedName>
</protein>
<keyword evidence="1" id="KW-0472">Membrane</keyword>
<feature type="non-terminal residue" evidence="2">
    <location>
        <position position="1"/>
    </location>
</feature>
<dbReference type="Proteomes" id="UP000678393">
    <property type="component" value="Unassembled WGS sequence"/>
</dbReference>
<accession>A0A8S3ZEU6</accession>
<name>A0A8S3ZEU6_9EUPU</name>
<feature type="non-terminal residue" evidence="2">
    <location>
        <position position="56"/>
    </location>
</feature>
<proteinExistence type="predicted"/>
<keyword evidence="3" id="KW-1185">Reference proteome</keyword>
<keyword evidence="1" id="KW-1133">Transmembrane helix</keyword>
<dbReference type="AlphaFoldDB" id="A0A8S3ZEU6"/>
<gene>
    <name evidence="2" type="ORF">CUNI_LOCUS11164</name>
</gene>
<comment type="caution">
    <text evidence="2">The sequence shown here is derived from an EMBL/GenBank/DDBJ whole genome shotgun (WGS) entry which is preliminary data.</text>
</comment>
<evidence type="ECO:0000256" key="1">
    <source>
        <dbReference type="SAM" id="Phobius"/>
    </source>
</evidence>
<organism evidence="2 3">
    <name type="scientific">Candidula unifasciata</name>
    <dbReference type="NCBI Taxonomy" id="100452"/>
    <lineage>
        <taxon>Eukaryota</taxon>
        <taxon>Metazoa</taxon>
        <taxon>Spiralia</taxon>
        <taxon>Lophotrochozoa</taxon>
        <taxon>Mollusca</taxon>
        <taxon>Gastropoda</taxon>
        <taxon>Heterobranchia</taxon>
        <taxon>Euthyneura</taxon>
        <taxon>Panpulmonata</taxon>
        <taxon>Eupulmonata</taxon>
        <taxon>Stylommatophora</taxon>
        <taxon>Helicina</taxon>
        <taxon>Helicoidea</taxon>
        <taxon>Geomitridae</taxon>
        <taxon>Candidula</taxon>
    </lineage>
</organism>
<reference evidence="2" key="1">
    <citation type="submission" date="2021-04" db="EMBL/GenBank/DDBJ databases">
        <authorList>
            <consortium name="Molecular Ecology Group"/>
        </authorList>
    </citation>
    <scope>NUCLEOTIDE SEQUENCE</scope>
</reference>
<sequence>TLAVLDLSAVVAKTLLLYMIVNPNSHFYNSICVFAAFFTICNTTCADLVLIVIAVD</sequence>
<keyword evidence="1" id="KW-0812">Transmembrane</keyword>
<dbReference type="EMBL" id="CAJHNH020002109">
    <property type="protein sequence ID" value="CAG5125606.1"/>
    <property type="molecule type" value="Genomic_DNA"/>
</dbReference>
<evidence type="ECO:0000313" key="2">
    <source>
        <dbReference type="EMBL" id="CAG5125606.1"/>
    </source>
</evidence>
<evidence type="ECO:0000313" key="3">
    <source>
        <dbReference type="Proteomes" id="UP000678393"/>
    </source>
</evidence>